<dbReference type="InterPro" id="IPR050971">
    <property type="entry name" value="Cadherin-domain_protein"/>
</dbReference>
<dbReference type="Gene3D" id="2.60.40.60">
    <property type="entry name" value="Cadherins"/>
    <property type="match status" value="5"/>
</dbReference>
<evidence type="ECO:0000259" key="20">
    <source>
        <dbReference type="PROSITE" id="PS50268"/>
    </source>
</evidence>
<dbReference type="PROSITE" id="PS00232">
    <property type="entry name" value="CADHERIN_1"/>
    <property type="match status" value="2"/>
</dbReference>
<dbReference type="Pfam" id="PF01049">
    <property type="entry name" value="CADH_Y-type_LIR"/>
    <property type="match status" value="1"/>
</dbReference>
<name>A0ABD1KEK2_9TELE</name>
<feature type="domain" description="Cadherin" evidence="20">
    <location>
        <begin position="145"/>
        <end position="257"/>
    </location>
</feature>
<dbReference type="GO" id="GO:0030057">
    <property type="term" value="C:desmosome"/>
    <property type="evidence" value="ECO:0007669"/>
    <property type="project" value="UniProtKB-SubCell"/>
</dbReference>
<gene>
    <name evidence="21" type="ORF">ACEWY4_006500</name>
</gene>
<dbReference type="InterPro" id="IPR015919">
    <property type="entry name" value="Cadherin-like_sf"/>
</dbReference>
<dbReference type="Pfam" id="PF00028">
    <property type="entry name" value="Cadherin"/>
    <property type="match status" value="2"/>
</dbReference>
<dbReference type="FunFam" id="2.60.40.60:FF:000011">
    <property type="entry name" value="Cadherin 1"/>
    <property type="match status" value="1"/>
</dbReference>
<dbReference type="InterPro" id="IPR020894">
    <property type="entry name" value="Cadherin_CS"/>
</dbReference>
<dbReference type="GO" id="GO:0007155">
    <property type="term" value="P:cell adhesion"/>
    <property type="evidence" value="ECO:0007669"/>
    <property type="project" value="UniProtKB-KW"/>
</dbReference>
<evidence type="ECO:0000256" key="3">
    <source>
        <dbReference type="ARBA" id="ARBA00022475"/>
    </source>
</evidence>
<accession>A0ABD1KEK2</accession>
<feature type="domain" description="Cadherin" evidence="20">
    <location>
        <begin position="373"/>
        <end position="484"/>
    </location>
</feature>
<feature type="chain" id="PRO_5044869943" description="Cadherin domain-containing protein" evidence="19">
    <location>
        <begin position="24"/>
        <end position="1100"/>
    </location>
</feature>
<dbReference type="AlphaFoldDB" id="A0ABD1KEK2"/>
<evidence type="ECO:0000256" key="12">
    <source>
        <dbReference type="ARBA" id="ARBA00022989"/>
    </source>
</evidence>
<keyword evidence="9 15" id="KW-0106">Calcium</keyword>
<dbReference type="InterPro" id="IPR000233">
    <property type="entry name" value="Cadherin_Y-type_LIR"/>
</dbReference>
<protein>
    <recommendedName>
        <fullName evidence="20">Cadherin domain-containing protein</fullName>
    </recommendedName>
</protein>
<evidence type="ECO:0000313" key="21">
    <source>
        <dbReference type="EMBL" id="KAL2097293.1"/>
    </source>
</evidence>
<dbReference type="InterPro" id="IPR009122">
    <property type="entry name" value="Desmosomal_cadherin"/>
</dbReference>
<dbReference type="GO" id="GO:0045216">
    <property type="term" value="P:cell-cell junction organization"/>
    <property type="evidence" value="ECO:0007669"/>
    <property type="project" value="UniProtKB-ARBA"/>
</dbReference>
<keyword evidence="10 16" id="KW-0130">Cell adhesion</keyword>
<dbReference type="GO" id="GO:0005886">
    <property type="term" value="C:plasma membrane"/>
    <property type="evidence" value="ECO:0007669"/>
    <property type="project" value="UniProtKB-SubCell"/>
</dbReference>
<keyword evidence="8" id="KW-0677">Repeat</keyword>
<keyword evidence="6" id="KW-0479">Metal-binding</keyword>
<evidence type="ECO:0000256" key="10">
    <source>
        <dbReference type="ARBA" id="ARBA00022889"/>
    </source>
</evidence>
<evidence type="ECO:0000256" key="4">
    <source>
        <dbReference type="ARBA" id="ARBA00022685"/>
    </source>
</evidence>
<reference evidence="21 22" key="1">
    <citation type="submission" date="2024-09" db="EMBL/GenBank/DDBJ databases">
        <title>A chromosome-level genome assembly of Gray's grenadier anchovy, Coilia grayii.</title>
        <authorList>
            <person name="Fu Z."/>
        </authorList>
    </citation>
    <scope>NUCLEOTIDE SEQUENCE [LARGE SCALE GENOMIC DNA]</scope>
    <source>
        <strain evidence="21">G4</strain>
        <tissue evidence="21">Muscle</tissue>
    </source>
</reference>
<organism evidence="21 22">
    <name type="scientific">Coilia grayii</name>
    <name type="common">Gray's grenadier anchovy</name>
    <dbReference type="NCBI Taxonomy" id="363190"/>
    <lineage>
        <taxon>Eukaryota</taxon>
        <taxon>Metazoa</taxon>
        <taxon>Chordata</taxon>
        <taxon>Craniata</taxon>
        <taxon>Vertebrata</taxon>
        <taxon>Euteleostomi</taxon>
        <taxon>Actinopterygii</taxon>
        <taxon>Neopterygii</taxon>
        <taxon>Teleostei</taxon>
        <taxon>Clupei</taxon>
        <taxon>Clupeiformes</taxon>
        <taxon>Clupeoidei</taxon>
        <taxon>Engraulidae</taxon>
        <taxon>Coilinae</taxon>
        <taxon>Coilia</taxon>
    </lineage>
</organism>
<dbReference type="PRINTS" id="PR00205">
    <property type="entry name" value="CADHERIN"/>
</dbReference>
<dbReference type="GO" id="GO:0055113">
    <property type="term" value="P:epiboly involved in gastrulation with mouth forming second"/>
    <property type="evidence" value="ECO:0007669"/>
    <property type="project" value="UniProtKB-ARBA"/>
</dbReference>
<keyword evidence="12 18" id="KW-1133">Transmembrane helix</keyword>
<dbReference type="CDD" id="cd11304">
    <property type="entry name" value="Cadherin_repeat"/>
    <property type="match status" value="3"/>
</dbReference>
<evidence type="ECO:0000256" key="13">
    <source>
        <dbReference type="ARBA" id="ARBA00023136"/>
    </source>
</evidence>
<feature type="domain" description="Cadherin" evidence="20">
    <location>
        <begin position="61"/>
        <end position="142"/>
    </location>
</feature>
<dbReference type="FunFam" id="2.60.40.60:FF:000074">
    <property type="entry name" value="Desmoglein 4"/>
    <property type="match status" value="1"/>
</dbReference>
<feature type="domain" description="Cadherin" evidence="20">
    <location>
        <begin position="258"/>
        <end position="377"/>
    </location>
</feature>
<dbReference type="FunFam" id="2.60.40.60:FF:000083">
    <property type="entry name" value="Desmoglein 1"/>
    <property type="match status" value="1"/>
</dbReference>
<dbReference type="FunFam" id="4.10.900.10:FF:000003">
    <property type="entry name" value="Desmoglein 1"/>
    <property type="match status" value="1"/>
</dbReference>
<dbReference type="SMART" id="SM00112">
    <property type="entry name" value="CA"/>
    <property type="match status" value="4"/>
</dbReference>
<dbReference type="PRINTS" id="PR01818">
    <property type="entry name" value="DESMOCADHERN"/>
</dbReference>
<evidence type="ECO:0000256" key="15">
    <source>
        <dbReference type="PROSITE-ProRule" id="PRU00043"/>
    </source>
</evidence>
<evidence type="ECO:0000256" key="2">
    <source>
        <dbReference type="ARBA" id="ARBA00004568"/>
    </source>
</evidence>
<dbReference type="FunFam" id="2.60.40.60:FF:000068">
    <property type="entry name" value="Desmoglein 1"/>
    <property type="match status" value="1"/>
</dbReference>
<dbReference type="FunFam" id="2.60.40.60:FF:000031">
    <property type="entry name" value="Cadherin 3"/>
    <property type="match status" value="1"/>
</dbReference>
<dbReference type="PROSITE" id="PS50268">
    <property type="entry name" value="CADHERIN_2"/>
    <property type="match status" value="4"/>
</dbReference>
<evidence type="ECO:0000256" key="6">
    <source>
        <dbReference type="ARBA" id="ARBA00022723"/>
    </source>
</evidence>
<sequence>MAHTASVITIVVPILILITQVQGYGLQKLQRQKREWIIPPRRILENEDWTKKEYIAKIRSDHETRSNIRYSLRGKGASEDPVNLFTVNSENGFVRIHGILDREETAYYYLKGVAKFTNGSQAENDIDLVIEVGDKNDCPPVFSFEGSQSTSNVSELSATGTFVMKITATDADAPNTPHSQIAYTIVEQSPAGSANMFYINKETGEISVKLSTLDREMQDTYTLTVKGTDMNGSPGGLSGTGKVVVKILDVNDNIPTLEKTHYEAKVMENTFNVTVLRIKALDADLIHTENWLAYFTIVSGNEAGYFSITTDTKTNEGILVLNKAIDYEELKELNLQVVVSNKAKYHSSVTITETKAYPIKIHVQNEPEGNRFQPPVKVVIVSEDHTTINLKEVITTYKAIDSDTLQFATNVIYAKAEDKDNWISIDQTTAEIRLNKLPDRESKYLINGTYYAKIICITKDSSEKTATGTIAIQVEDFNDHCPMLTSTTQTVCFEDNNVVYVTAVDGDAFPNGAPFDFKVASNTKEQWSVERLVGNDTTVILRPRDILWPGSHKVFMVIRDQQGVACGDVQVLNVEVCSCNKDMTCLPREERGPSAVLGPAGILMLLLGLLLLFLLPLLLLFCLCGTGALAGNFKAIPWGAKEHLIAYHTEGQGEDKEVPLLDIPDVGFVKQGEVGQVGAGAGGGFGEITSSQFDKTNNNNEYEYNQWSSQVNTCHDGWYGQFGQGQFGQGQFGHKYGGASGHMGVFEGIALSEEFLGQYYLQKASCIEELHSPKAEMLVYEYEGRESPVGSVGCCSLLQDDHDLDFLNDLGPKFKTLADICGGGAIGVESSTVTVTAPLPPTQHVTHVDISSDISQSIGAAKAEASSLATSSTVIQESVTSAVRPATTSVHVEENVVVPTQTLFIQQPTLYYAAAPPMYVVDPQPHPTLLVTPAVSVGENLVMVERKATNQLQGISQGVVGMGNLQGAQGLVLVEGKTSVAGDPQQIIGTLGKRQVVTFETHKGKNSGFVKQTGHDATLSFGSTSLAETAVASGGLRPEGRGGLIQVIPSQSNISQSVELRGQSASFGASPETVLDGTHKVVVQERVSVTERSMQSSSSA</sequence>
<evidence type="ECO:0000256" key="14">
    <source>
        <dbReference type="ARBA" id="ARBA00023180"/>
    </source>
</evidence>
<dbReference type="InterPro" id="IPR002126">
    <property type="entry name" value="Cadherin-like_dom"/>
</dbReference>
<keyword evidence="7 19" id="KW-0732">Signal</keyword>
<evidence type="ECO:0000256" key="19">
    <source>
        <dbReference type="SAM" id="SignalP"/>
    </source>
</evidence>
<dbReference type="SUPFAM" id="SSF49313">
    <property type="entry name" value="Cadherin-like"/>
    <property type="match status" value="5"/>
</dbReference>
<dbReference type="GO" id="GO:0005509">
    <property type="term" value="F:calcium ion binding"/>
    <property type="evidence" value="ECO:0007669"/>
    <property type="project" value="UniProtKB-UniRule"/>
</dbReference>
<keyword evidence="13 18" id="KW-0472">Membrane</keyword>
<dbReference type="PANTHER" id="PTHR24025">
    <property type="entry name" value="DESMOGLEIN FAMILY MEMBER"/>
    <property type="match status" value="1"/>
</dbReference>
<evidence type="ECO:0000256" key="11">
    <source>
        <dbReference type="ARBA" id="ARBA00022949"/>
    </source>
</evidence>
<evidence type="ECO:0000256" key="9">
    <source>
        <dbReference type="ARBA" id="ARBA00022837"/>
    </source>
</evidence>
<proteinExistence type="predicted"/>
<evidence type="ECO:0000256" key="1">
    <source>
        <dbReference type="ARBA" id="ARBA00004251"/>
    </source>
</evidence>
<comment type="caution">
    <text evidence="21">The sequence shown here is derived from an EMBL/GenBank/DDBJ whole genome shotgun (WGS) entry which is preliminary data.</text>
</comment>
<dbReference type="EMBL" id="JBHFQA010000006">
    <property type="protein sequence ID" value="KAL2097293.1"/>
    <property type="molecule type" value="Genomic_DNA"/>
</dbReference>
<evidence type="ECO:0000313" key="22">
    <source>
        <dbReference type="Proteomes" id="UP001591681"/>
    </source>
</evidence>
<keyword evidence="11" id="KW-0965">Cell junction</keyword>
<evidence type="ECO:0000256" key="17">
    <source>
        <dbReference type="RuleBase" id="RU004358"/>
    </source>
</evidence>
<keyword evidence="4" id="KW-0165">Cleavage on pair of basic residues</keyword>
<comment type="subcellular location">
    <subcellularLocation>
        <location evidence="2">Cell junction</location>
        <location evidence="2">Desmosome</location>
    </subcellularLocation>
    <subcellularLocation>
        <location evidence="1 16">Cell membrane</location>
        <topology evidence="1 16">Single-pass type I membrane protein</topology>
    </subcellularLocation>
</comment>
<dbReference type="PANTHER" id="PTHR24025:SF1">
    <property type="entry name" value="DESMOGLEIN-2"/>
    <property type="match status" value="1"/>
</dbReference>
<evidence type="ECO:0000256" key="7">
    <source>
        <dbReference type="ARBA" id="ARBA00022729"/>
    </source>
</evidence>
<dbReference type="Proteomes" id="UP001591681">
    <property type="component" value="Unassembled WGS sequence"/>
</dbReference>
<feature type="signal peptide" evidence="19">
    <location>
        <begin position="1"/>
        <end position="23"/>
    </location>
</feature>
<keyword evidence="22" id="KW-1185">Reference proteome</keyword>
<keyword evidence="5 16" id="KW-0812">Transmembrane</keyword>
<evidence type="ECO:0000256" key="18">
    <source>
        <dbReference type="SAM" id="Phobius"/>
    </source>
</evidence>
<feature type="transmembrane region" description="Helical" evidence="18">
    <location>
        <begin position="596"/>
        <end position="624"/>
    </location>
</feature>
<evidence type="ECO:0000256" key="8">
    <source>
        <dbReference type="ARBA" id="ARBA00022737"/>
    </source>
</evidence>
<dbReference type="Gene3D" id="4.10.900.10">
    <property type="entry name" value="TCF3-CBD (Catenin binding domain)"/>
    <property type="match status" value="1"/>
</dbReference>
<keyword evidence="14" id="KW-0325">Glycoprotein</keyword>
<keyword evidence="3" id="KW-1003">Cell membrane</keyword>
<comment type="function">
    <text evidence="17">A component of desmosome cell-cell junctions which are required for positive regulation of cellular adhesion. Involved in the interaction of plaque proteins and intermediate filaments mediating cell-cell adhesion.</text>
</comment>
<dbReference type="InterPro" id="IPR027397">
    <property type="entry name" value="Catenin-bd_sf"/>
</dbReference>
<evidence type="ECO:0000256" key="16">
    <source>
        <dbReference type="RuleBase" id="RU003318"/>
    </source>
</evidence>
<evidence type="ECO:0000256" key="5">
    <source>
        <dbReference type="ARBA" id="ARBA00022692"/>
    </source>
</evidence>